<dbReference type="HAMAP" id="MF_01384">
    <property type="entry name" value="UreD"/>
    <property type="match status" value="1"/>
</dbReference>
<comment type="similarity">
    <text evidence="1">Belongs to the UreD family.</text>
</comment>
<accession>A0A0F9VXS2</accession>
<dbReference type="GO" id="GO:0016151">
    <property type="term" value="F:nickel cation binding"/>
    <property type="evidence" value="ECO:0007669"/>
    <property type="project" value="InterPro"/>
</dbReference>
<evidence type="ECO:0000313" key="4">
    <source>
        <dbReference type="EMBL" id="KKN78251.1"/>
    </source>
</evidence>
<evidence type="ECO:0000256" key="1">
    <source>
        <dbReference type="ARBA" id="ARBA00007177"/>
    </source>
</evidence>
<reference evidence="4" key="1">
    <citation type="journal article" date="2015" name="Nature">
        <title>Complex archaea that bridge the gap between prokaryotes and eukaryotes.</title>
        <authorList>
            <person name="Spang A."/>
            <person name="Saw J.H."/>
            <person name="Jorgensen S.L."/>
            <person name="Zaremba-Niedzwiedzka K."/>
            <person name="Martijn J."/>
            <person name="Lind A.E."/>
            <person name="van Eijk R."/>
            <person name="Schleper C."/>
            <person name="Guy L."/>
            <person name="Ettema T.J."/>
        </authorList>
    </citation>
    <scope>NUCLEOTIDE SEQUENCE</scope>
</reference>
<dbReference type="PANTHER" id="PTHR33643:SF1">
    <property type="entry name" value="UREASE ACCESSORY PROTEIN D"/>
    <property type="match status" value="1"/>
</dbReference>
<evidence type="ECO:0000256" key="2">
    <source>
        <dbReference type="ARBA" id="ARBA00023186"/>
    </source>
</evidence>
<gene>
    <name evidence="4" type="ORF">LCGC14_0352510</name>
</gene>
<feature type="region of interest" description="Disordered" evidence="3">
    <location>
        <begin position="1"/>
        <end position="28"/>
    </location>
</feature>
<name>A0A0F9VXS2_9ZZZZ</name>
<protein>
    <recommendedName>
        <fullName evidence="5">Urease accessory protein UreD</fullName>
    </recommendedName>
</protein>
<evidence type="ECO:0000256" key="3">
    <source>
        <dbReference type="SAM" id="MobiDB-lite"/>
    </source>
</evidence>
<dbReference type="PANTHER" id="PTHR33643">
    <property type="entry name" value="UREASE ACCESSORY PROTEIN D"/>
    <property type="match status" value="1"/>
</dbReference>
<organism evidence="4">
    <name type="scientific">marine sediment metagenome</name>
    <dbReference type="NCBI Taxonomy" id="412755"/>
    <lineage>
        <taxon>unclassified sequences</taxon>
        <taxon>metagenomes</taxon>
        <taxon>ecological metagenomes</taxon>
    </lineage>
</organism>
<dbReference type="Pfam" id="PF01774">
    <property type="entry name" value="UreD"/>
    <property type="match status" value="1"/>
</dbReference>
<keyword evidence="2" id="KW-0143">Chaperone</keyword>
<comment type="caution">
    <text evidence="4">The sequence shown here is derived from an EMBL/GenBank/DDBJ whole genome shotgun (WGS) entry which is preliminary data.</text>
</comment>
<dbReference type="EMBL" id="LAZR01000266">
    <property type="protein sequence ID" value="KKN78251.1"/>
    <property type="molecule type" value="Genomic_DNA"/>
</dbReference>
<evidence type="ECO:0008006" key="5">
    <source>
        <dbReference type="Google" id="ProtNLM"/>
    </source>
</evidence>
<proteinExistence type="inferred from homology"/>
<dbReference type="AlphaFoldDB" id="A0A0F9VXS2"/>
<dbReference type="InterPro" id="IPR002669">
    <property type="entry name" value="UreD"/>
</dbReference>
<sequence>MRQAREMQTHLPPPPVNRPSDEPSLPADAGRVVPLQRAAGSATAEFQLVAGRTRLKRLHQSGCLKLRFPRLPRPEAEAILINTSGGLTGGDRIDQTFAVSDGASLTVATQACERVYRAAEGHAAVATRIALGPEAGFHWLPQETILYDGGAVRRALDLEAAESSRFLLCESVILGRERMGETVEAGLFRDRWRVRVGGRLVFADDLRLDGAIAERAARAASLAGNRAFATLVAQGAGVERGLNDIRAIIGEAGGASLVGGLLVARIMAPSGFLLRKRLVPLLSALANGPLPLVWSL</sequence>